<feature type="transmembrane region" description="Helical" evidence="7">
    <location>
        <begin position="59"/>
        <end position="84"/>
    </location>
</feature>
<keyword evidence="3 7" id="KW-0812">Transmembrane</keyword>
<sequence length="123" mass="13507">MFLLAHSYSTLARRGDIHHLEEVGYCLATTGVSVFLTSFNNMLAFFMAALITIPALRYFAIQAAVVVIFNFIGVIVIFPAMIGLDVRRRKRQRYDIICCIEGSTKAQGSVEVLSGARAASTNS</sequence>
<dbReference type="AlphaFoldDB" id="A0A9W9Z0K9"/>
<proteinExistence type="inferred from homology"/>
<dbReference type="Gene3D" id="1.20.1640.10">
    <property type="entry name" value="Multidrug efflux transporter AcrB transmembrane domain"/>
    <property type="match status" value="1"/>
</dbReference>
<evidence type="ECO:0000256" key="5">
    <source>
        <dbReference type="ARBA" id="ARBA00023136"/>
    </source>
</evidence>
<evidence type="ECO:0000256" key="4">
    <source>
        <dbReference type="ARBA" id="ARBA00022989"/>
    </source>
</evidence>
<dbReference type="GO" id="GO:0005886">
    <property type="term" value="C:plasma membrane"/>
    <property type="evidence" value="ECO:0007669"/>
    <property type="project" value="TreeGrafter"/>
</dbReference>
<dbReference type="GO" id="GO:0045879">
    <property type="term" value="P:negative regulation of smoothened signaling pathway"/>
    <property type="evidence" value="ECO:0007669"/>
    <property type="project" value="TreeGrafter"/>
</dbReference>
<comment type="caution">
    <text evidence="9">The sequence shown here is derived from an EMBL/GenBank/DDBJ whole genome shotgun (WGS) entry which is preliminary data.</text>
</comment>
<dbReference type="InterPro" id="IPR053958">
    <property type="entry name" value="HMGCR/SNAP/NPC1-like_SSD"/>
</dbReference>
<evidence type="ECO:0000256" key="7">
    <source>
        <dbReference type="SAM" id="Phobius"/>
    </source>
</evidence>
<comment type="similarity">
    <text evidence="2">Belongs to the patched family.</text>
</comment>
<dbReference type="OrthoDB" id="5873834at2759"/>
<dbReference type="GO" id="GO:0005119">
    <property type="term" value="F:smoothened binding"/>
    <property type="evidence" value="ECO:0007669"/>
    <property type="project" value="TreeGrafter"/>
</dbReference>
<gene>
    <name evidence="9" type="primary">PTCH1_4</name>
    <name evidence="9" type="ORF">OS493_015427</name>
</gene>
<dbReference type="SUPFAM" id="SSF82866">
    <property type="entry name" value="Multidrug efflux transporter AcrB transmembrane domain"/>
    <property type="match status" value="1"/>
</dbReference>
<name>A0A9W9Z0K9_9CNID</name>
<dbReference type="PANTHER" id="PTHR46022:SF1">
    <property type="entry name" value="PROTEIN PATCHED"/>
    <property type="match status" value="1"/>
</dbReference>
<accession>A0A9W9Z0K9</accession>
<dbReference type="GO" id="GO:0008158">
    <property type="term" value="F:hedgehog receptor activity"/>
    <property type="evidence" value="ECO:0007669"/>
    <property type="project" value="TreeGrafter"/>
</dbReference>
<keyword evidence="5 7" id="KW-0472">Membrane</keyword>
<dbReference type="InterPro" id="IPR000731">
    <property type="entry name" value="SSD"/>
</dbReference>
<dbReference type="PROSITE" id="PS50156">
    <property type="entry name" value="SSD"/>
    <property type="match status" value="1"/>
</dbReference>
<evidence type="ECO:0000256" key="3">
    <source>
        <dbReference type="ARBA" id="ARBA00022692"/>
    </source>
</evidence>
<reference evidence="9" key="1">
    <citation type="submission" date="2023-01" db="EMBL/GenBank/DDBJ databases">
        <title>Genome assembly of the deep-sea coral Lophelia pertusa.</title>
        <authorList>
            <person name="Herrera S."/>
            <person name="Cordes E."/>
        </authorList>
    </citation>
    <scope>NUCLEOTIDE SEQUENCE</scope>
    <source>
        <strain evidence="9">USNM1676648</strain>
        <tissue evidence="9">Polyp</tissue>
    </source>
</reference>
<dbReference type="EMBL" id="MU826833">
    <property type="protein sequence ID" value="KAJ7372962.1"/>
    <property type="molecule type" value="Genomic_DNA"/>
</dbReference>
<keyword evidence="6" id="KW-0325">Glycoprotein</keyword>
<evidence type="ECO:0000313" key="9">
    <source>
        <dbReference type="EMBL" id="KAJ7372962.1"/>
    </source>
</evidence>
<evidence type="ECO:0000313" key="10">
    <source>
        <dbReference type="Proteomes" id="UP001163046"/>
    </source>
</evidence>
<keyword evidence="4 7" id="KW-1133">Transmembrane helix</keyword>
<keyword evidence="10" id="KW-1185">Reference proteome</keyword>
<evidence type="ECO:0000256" key="1">
    <source>
        <dbReference type="ARBA" id="ARBA00004141"/>
    </source>
</evidence>
<feature type="domain" description="SSD" evidence="8">
    <location>
        <begin position="1"/>
        <end position="84"/>
    </location>
</feature>
<evidence type="ECO:0000256" key="6">
    <source>
        <dbReference type="ARBA" id="ARBA00023180"/>
    </source>
</evidence>
<evidence type="ECO:0000256" key="2">
    <source>
        <dbReference type="ARBA" id="ARBA00005585"/>
    </source>
</evidence>
<dbReference type="PANTHER" id="PTHR46022">
    <property type="entry name" value="PROTEIN PATCHED"/>
    <property type="match status" value="1"/>
</dbReference>
<evidence type="ECO:0000259" key="8">
    <source>
        <dbReference type="PROSITE" id="PS50156"/>
    </source>
</evidence>
<dbReference type="GO" id="GO:0097108">
    <property type="term" value="F:hedgehog family protein binding"/>
    <property type="evidence" value="ECO:0007669"/>
    <property type="project" value="TreeGrafter"/>
</dbReference>
<dbReference type="Pfam" id="PF12349">
    <property type="entry name" value="Sterol-sensing"/>
    <property type="match status" value="1"/>
</dbReference>
<dbReference type="Proteomes" id="UP001163046">
    <property type="component" value="Unassembled WGS sequence"/>
</dbReference>
<feature type="transmembrane region" description="Helical" evidence="7">
    <location>
        <begin position="23"/>
        <end position="53"/>
    </location>
</feature>
<comment type="subcellular location">
    <subcellularLocation>
        <location evidence="1">Membrane</location>
        <topology evidence="1">Multi-pass membrane protein</topology>
    </subcellularLocation>
</comment>
<protein>
    <submittedName>
        <fullName evidence="9">Protein patched 1</fullName>
    </submittedName>
</protein>
<organism evidence="9 10">
    <name type="scientific">Desmophyllum pertusum</name>
    <dbReference type="NCBI Taxonomy" id="174260"/>
    <lineage>
        <taxon>Eukaryota</taxon>
        <taxon>Metazoa</taxon>
        <taxon>Cnidaria</taxon>
        <taxon>Anthozoa</taxon>
        <taxon>Hexacorallia</taxon>
        <taxon>Scleractinia</taxon>
        <taxon>Caryophylliina</taxon>
        <taxon>Caryophylliidae</taxon>
        <taxon>Desmophyllum</taxon>
    </lineage>
</organism>